<proteinExistence type="predicted"/>
<dbReference type="Proteomes" id="UP000266693">
    <property type="component" value="Unassembled WGS sequence"/>
</dbReference>
<dbReference type="PANTHER" id="PTHR35894">
    <property type="entry name" value="GENERAL SECRETION PATHWAY PROTEIN A-RELATED"/>
    <property type="match status" value="1"/>
</dbReference>
<evidence type="ECO:0008006" key="5">
    <source>
        <dbReference type="Google" id="ProtNLM"/>
    </source>
</evidence>
<accession>A0A396RN67</accession>
<dbReference type="Gene3D" id="1.10.1180.10">
    <property type="entry name" value="B transposition protein, C-terminal domain"/>
    <property type="match status" value="1"/>
</dbReference>
<gene>
    <name evidence="3" type="ORF">D1610_11545</name>
</gene>
<dbReference type="RefSeq" id="WP_118864343.1">
    <property type="nucleotide sequence ID" value="NZ_QWLV01000005.1"/>
</dbReference>
<dbReference type="InterPro" id="IPR049945">
    <property type="entry name" value="AAA_22"/>
</dbReference>
<protein>
    <recommendedName>
        <fullName evidence="5">DNA transposition protein</fullName>
    </recommendedName>
</protein>
<dbReference type="InterPro" id="IPR036733">
    <property type="entry name" value="B_transposit_C_sf"/>
</dbReference>
<dbReference type="GO" id="GO:0016887">
    <property type="term" value="F:ATP hydrolysis activity"/>
    <property type="evidence" value="ECO:0007669"/>
    <property type="project" value="InterPro"/>
</dbReference>
<organism evidence="3 4">
    <name type="scientific">Sphingomonas gilva</name>
    <dbReference type="NCBI Taxonomy" id="2305907"/>
    <lineage>
        <taxon>Bacteria</taxon>
        <taxon>Pseudomonadati</taxon>
        <taxon>Pseudomonadota</taxon>
        <taxon>Alphaproteobacteria</taxon>
        <taxon>Sphingomonadales</taxon>
        <taxon>Sphingomonadaceae</taxon>
        <taxon>Sphingomonas</taxon>
    </lineage>
</organism>
<dbReference type="EMBL" id="QWLV01000005">
    <property type="protein sequence ID" value="RHW17176.1"/>
    <property type="molecule type" value="Genomic_DNA"/>
</dbReference>
<dbReference type="InterPro" id="IPR009084">
    <property type="entry name" value="B_transpositn_C"/>
</dbReference>
<evidence type="ECO:0000259" key="2">
    <source>
        <dbReference type="Pfam" id="PF13401"/>
    </source>
</evidence>
<dbReference type="PANTHER" id="PTHR35894:SF5">
    <property type="entry name" value="MU-LIKE PROPHAGE FLUMU DNA TRANSPOSITION PROTEIN B"/>
    <property type="match status" value="1"/>
</dbReference>
<dbReference type="InterPro" id="IPR027417">
    <property type="entry name" value="P-loop_NTPase"/>
</dbReference>
<sequence length="318" mass="34460">MNNPDTLAIDVEAERAWLNAYKADTRLSWSEIGPKMGIPGGTLSPFALNSYNGDNERIARAVFSYRQLLTSQAELAIAMPDRPNYFETPTSRRVTTMLQVAHRGRITVIATAPGLGKTEAVKNYQASVPQVWRATMKPSTGGIMTMQVKILASMGEPDAKGTPLALTTRIERLVRGTGGLLVIDEAQNLGEKALEEVRGWHDETGIGVALVGNEDVLLRLELGSKKDAFARLASRVANRFIARGPMEGDAAALADAWRVDAADQRGFLADVAKRPGALRTCTMVMETAHMLAAAENDALKLAHLQDAWSHLSTRQLAA</sequence>
<evidence type="ECO:0000313" key="3">
    <source>
        <dbReference type="EMBL" id="RHW17176.1"/>
    </source>
</evidence>
<evidence type="ECO:0000259" key="1">
    <source>
        <dbReference type="Pfam" id="PF09077"/>
    </source>
</evidence>
<dbReference type="GO" id="GO:0006313">
    <property type="term" value="P:DNA transposition"/>
    <property type="evidence" value="ECO:0007669"/>
    <property type="project" value="InterPro"/>
</dbReference>
<dbReference type="AlphaFoldDB" id="A0A396RN67"/>
<feature type="domain" description="B transposition protein C-terminal" evidence="1">
    <location>
        <begin position="234"/>
        <end position="311"/>
    </location>
</feature>
<feature type="domain" description="ORC1/DEAH AAA+ ATPase" evidence="2">
    <location>
        <begin position="103"/>
        <end position="217"/>
    </location>
</feature>
<dbReference type="Pfam" id="PF13401">
    <property type="entry name" value="AAA_22"/>
    <property type="match status" value="1"/>
</dbReference>
<dbReference type="Gene3D" id="1.10.260.40">
    <property type="entry name" value="lambda repressor-like DNA-binding domains"/>
    <property type="match status" value="1"/>
</dbReference>
<dbReference type="OrthoDB" id="8456465at2"/>
<dbReference type="SUPFAM" id="SSF47681">
    <property type="entry name" value="C-terminal domain of B transposition protein"/>
    <property type="match status" value="1"/>
</dbReference>
<dbReference type="InterPro" id="IPR010982">
    <property type="entry name" value="Lambda_DNA-bd_dom_sf"/>
</dbReference>
<dbReference type="GO" id="GO:0003677">
    <property type="term" value="F:DNA binding"/>
    <property type="evidence" value="ECO:0007669"/>
    <property type="project" value="InterPro"/>
</dbReference>
<dbReference type="InterPro" id="IPR052026">
    <property type="entry name" value="ExeA_AAA_ATPase_DNA-bind"/>
</dbReference>
<evidence type="ECO:0000313" key="4">
    <source>
        <dbReference type="Proteomes" id="UP000266693"/>
    </source>
</evidence>
<dbReference type="SUPFAM" id="SSF52540">
    <property type="entry name" value="P-loop containing nucleoside triphosphate hydrolases"/>
    <property type="match status" value="1"/>
</dbReference>
<dbReference type="Pfam" id="PF09077">
    <property type="entry name" value="Phage-MuB_C"/>
    <property type="match status" value="1"/>
</dbReference>
<keyword evidence="4" id="KW-1185">Reference proteome</keyword>
<comment type="caution">
    <text evidence="3">The sequence shown here is derived from an EMBL/GenBank/DDBJ whole genome shotgun (WGS) entry which is preliminary data.</text>
</comment>
<name>A0A396RN67_9SPHN</name>
<reference evidence="3 4" key="1">
    <citation type="submission" date="2018-08" db="EMBL/GenBank/DDBJ databases">
        <title>The multiple taxonomic identification of Sphingomonas gilva.</title>
        <authorList>
            <person name="Zhu D."/>
            <person name="Zheng S."/>
        </authorList>
    </citation>
    <scope>NUCLEOTIDE SEQUENCE [LARGE SCALE GENOMIC DNA]</scope>
    <source>
        <strain evidence="3 4">ZDH117</strain>
    </source>
</reference>